<name>A0A7R7W459_ASPKA</name>
<evidence type="ECO:0000313" key="2">
    <source>
        <dbReference type="Proteomes" id="UP000661280"/>
    </source>
</evidence>
<dbReference type="Proteomes" id="UP000661280">
    <property type="component" value="Chromosome 2"/>
</dbReference>
<proteinExistence type="predicted"/>
<dbReference type="KEGG" id="aluc:AKAW2_20982A"/>
<protein>
    <submittedName>
        <fullName evidence="1">Uncharacterized protein</fullName>
    </submittedName>
</protein>
<evidence type="ECO:0000313" key="1">
    <source>
        <dbReference type="EMBL" id="BCR96042.1"/>
    </source>
</evidence>
<dbReference type="EMBL" id="AP024426">
    <property type="protein sequence ID" value="BCR96042.1"/>
    <property type="molecule type" value="Genomic_DNA"/>
</dbReference>
<dbReference type="RefSeq" id="XP_041539808.1">
    <property type="nucleotide sequence ID" value="XM_041685755.1"/>
</dbReference>
<accession>A0A7R7W459</accession>
<reference evidence="1" key="2">
    <citation type="submission" date="2021-02" db="EMBL/GenBank/DDBJ databases">
        <title>Aspergillus luchuensis mut. kawachii IFO 4304 genome sequence.</title>
        <authorList>
            <person name="Mori K."/>
            <person name="Kadooka C."/>
            <person name="Goto M."/>
            <person name="Futagami T."/>
        </authorList>
    </citation>
    <scope>NUCLEOTIDE SEQUENCE</scope>
    <source>
        <strain evidence="1">IFO 4308</strain>
    </source>
</reference>
<dbReference type="AlphaFoldDB" id="A0A7R7W459"/>
<sequence length="101" mass="11873">MYLQLTIPVDKRKKTQELLISETHTHAFLPQLHYIHPSIHELPMNILGHRPKSSTYNNNKYETCRNTRNTISLSSRPCVAPQGYYEEDYTEGTDSYYVDRL</sequence>
<keyword evidence="2" id="KW-1185">Reference proteome</keyword>
<organism evidence="1 2">
    <name type="scientific">Aspergillus kawachii</name>
    <name type="common">White koji mold</name>
    <name type="synonym">Aspergillus awamori var. kawachi</name>
    <dbReference type="NCBI Taxonomy" id="1069201"/>
    <lineage>
        <taxon>Eukaryota</taxon>
        <taxon>Fungi</taxon>
        <taxon>Dikarya</taxon>
        <taxon>Ascomycota</taxon>
        <taxon>Pezizomycotina</taxon>
        <taxon>Eurotiomycetes</taxon>
        <taxon>Eurotiomycetidae</taxon>
        <taxon>Eurotiales</taxon>
        <taxon>Aspergillaceae</taxon>
        <taxon>Aspergillus</taxon>
        <taxon>Aspergillus subgen. Circumdati</taxon>
    </lineage>
</organism>
<reference evidence="1" key="1">
    <citation type="submission" date="2021-01" db="EMBL/GenBank/DDBJ databases">
        <authorList>
            <consortium name="Aspergillus luchuensis mut. kawachii IFO 4304 genome sequencing consortium"/>
            <person name="Kazuki M."/>
            <person name="Futagami T."/>
        </authorList>
    </citation>
    <scope>NUCLEOTIDE SEQUENCE</scope>
    <source>
        <strain evidence="1">IFO 4308</strain>
    </source>
</reference>
<gene>
    <name evidence="1" type="ORF">AKAW2_20982A</name>
</gene>
<dbReference type="GeneID" id="64957367"/>